<dbReference type="InterPro" id="IPR050091">
    <property type="entry name" value="PKS_NRPS_Biosynth_Enz"/>
</dbReference>
<sequence>AAGASSPAAVSRASTPATASSTSTPGAGGGAASARGQDGPPLVLPLSARTPAQLATAARRLAEALRAPGAPSPADVAHTLATGRAALDARAYVVATTRDEAAAALEALATRGKVDGGEGSVLGDAWLRGEDVAWPQAGGRRVRLPTYPFAGEHHGALTVGAPPPPEPEQPRDTPAAVTELFLTTLDLQGREDLTRTYFAVGGDSLTAVFLVGELRDRFGLEAPIELFLEELPLEELISRVLSDPDDDPLGDLLDELGP</sequence>
<dbReference type="PANTHER" id="PTHR43775:SF37">
    <property type="entry name" value="SI:DKEY-61P9.11"/>
    <property type="match status" value="1"/>
</dbReference>
<reference evidence="5 6" key="1">
    <citation type="submission" date="2019-03" db="EMBL/GenBank/DDBJ databases">
        <title>Draft genome sequences of novel Actinobacteria.</title>
        <authorList>
            <person name="Sahin N."/>
            <person name="Ay H."/>
            <person name="Saygin H."/>
        </authorList>
    </citation>
    <scope>NUCLEOTIDE SEQUENCE [LARGE SCALE GENOMIC DNA]</scope>
    <source>
        <strain evidence="5 6">KC310</strain>
    </source>
</reference>
<dbReference type="GO" id="GO:0005737">
    <property type="term" value="C:cytoplasm"/>
    <property type="evidence" value="ECO:0007669"/>
    <property type="project" value="TreeGrafter"/>
</dbReference>
<feature type="region of interest" description="Disordered" evidence="3">
    <location>
        <begin position="1"/>
        <end position="48"/>
    </location>
</feature>
<feature type="compositionally biased region" description="Low complexity" evidence="3">
    <location>
        <begin position="1"/>
        <end position="25"/>
    </location>
</feature>
<dbReference type="Gene3D" id="3.30.70.3290">
    <property type="match status" value="1"/>
</dbReference>
<dbReference type="InterPro" id="IPR036736">
    <property type="entry name" value="ACP-like_sf"/>
</dbReference>
<dbReference type="SUPFAM" id="SSF47336">
    <property type="entry name" value="ACP-like"/>
    <property type="match status" value="1"/>
</dbReference>
<dbReference type="Pfam" id="PF00550">
    <property type="entry name" value="PP-binding"/>
    <property type="match status" value="1"/>
</dbReference>
<keyword evidence="1" id="KW-0596">Phosphopantetheine</keyword>
<name>A0A4R4TUU7_9ACTN</name>
<dbReference type="GO" id="GO:0005886">
    <property type="term" value="C:plasma membrane"/>
    <property type="evidence" value="ECO:0007669"/>
    <property type="project" value="TreeGrafter"/>
</dbReference>
<keyword evidence="2" id="KW-0597">Phosphoprotein</keyword>
<organism evidence="5 6">
    <name type="scientific">Nonomuraea deserti</name>
    <dbReference type="NCBI Taxonomy" id="1848322"/>
    <lineage>
        <taxon>Bacteria</taxon>
        <taxon>Bacillati</taxon>
        <taxon>Actinomycetota</taxon>
        <taxon>Actinomycetes</taxon>
        <taxon>Streptosporangiales</taxon>
        <taxon>Streptosporangiaceae</taxon>
        <taxon>Nonomuraea</taxon>
    </lineage>
</organism>
<evidence type="ECO:0000313" key="6">
    <source>
        <dbReference type="Proteomes" id="UP000295258"/>
    </source>
</evidence>
<dbReference type="GO" id="GO:0071770">
    <property type="term" value="P:DIM/DIP cell wall layer assembly"/>
    <property type="evidence" value="ECO:0007669"/>
    <property type="project" value="TreeGrafter"/>
</dbReference>
<dbReference type="EMBL" id="SMKO01000405">
    <property type="protein sequence ID" value="TDC82171.1"/>
    <property type="molecule type" value="Genomic_DNA"/>
</dbReference>
<proteinExistence type="predicted"/>
<evidence type="ECO:0000256" key="3">
    <source>
        <dbReference type="SAM" id="MobiDB-lite"/>
    </source>
</evidence>
<evidence type="ECO:0000256" key="1">
    <source>
        <dbReference type="ARBA" id="ARBA00022450"/>
    </source>
</evidence>
<accession>A0A4R4TUU7</accession>
<comment type="caution">
    <text evidence="5">The sequence shown here is derived from an EMBL/GenBank/DDBJ whole genome shotgun (WGS) entry which is preliminary data.</text>
</comment>
<dbReference type="PANTHER" id="PTHR43775">
    <property type="entry name" value="FATTY ACID SYNTHASE"/>
    <property type="match status" value="1"/>
</dbReference>
<dbReference type="AlphaFoldDB" id="A0A4R4TUU7"/>
<dbReference type="PROSITE" id="PS50075">
    <property type="entry name" value="CARRIER"/>
    <property type="match status" value="1"/>
</dbReference>
<evidence type="ECO:0000313" key="5">
    <source>
        <dbReference type="EMBL" id="TDC82171.1"/>
    </source>
</evidence>
<dbReference type="InterPro" id="IPR009081">
    <property type="entry name" value="PP-bd_ACP"/>
</dbReference>
<dbReference type="Pfam" id="PF22621">
    <property type="entry name" value="CurL-like_PKS_C"/>
    <property type="match status" value="1"/>
</dbReference>
<dbReference type="Proteomes" id="UP000295258">
    <property type="component" value="Unassembled WGS sequence"/>
</dbReference>
<dbReference type="RefSeq" id="WP_132606868.1">
    <property type="nucleotide sequence ID" value="NZ_SMKO01000405.1"/>
</dbReference>
<feature type="non-terminal residue" evidence="5">
    <location>
        <position position="1"/>
    </location>
</feature>
<dbReference type="GO" id="GO:0004312">
    <property type="term" value="F:fatty acid synthase activity"/>
    <property type="evidence" value="ECO:0007669"/>
    <property type="project" value="TreeGrafter"/>
</dbReference>
<protein>
    <recommendedName>
        <fullName evidence="4">Carrier domain-containing protein</fullName>
    </recommendedName>
</protein>
<keyword evidence="6" id="KW-1185">Reference proteome</keyword>
<evidence type="ECO:0000256" key="2">
    <source>
        <dbReference type="ARBA" id="ARBA00022553"/>
    </source>
</evidence>
<dbReference type="GO" id="GO:0006633">
    <property type="term" value="P:fatty acid biosynthetic process"/>
    <property type="evidence" value="ECO:0007669"/>
    <property type="project" value="TreeGrafter"/>
</dbReference>
<gene>
    <name evidence="5" type="ORF">E1292_50360</name>
</gene>
<dbReference type="Gene3D" id="1.10.1200.10">
    <property type="entry name" value="ACP-like"/>
    <property type="match status" value="1"/>
</dbReference>
<feature type="domain" description="Carrier" evidence="4">
    <location>
        <begin position="168"/>
        <end position="244"/>
    </location>
</feature>
<evidence type="ECO:0000259" key="4">
    <source>
        <dbReference type="PROSITE" id="PS50075"/>
    </source>
</evidence>